<dbReference type="EMBL" id="WVUD01000038">
    <property type="protein sequence ID" value="MYL84640.1"/>
    <property type="molecule type" value="Genomic_DNA"/>
</dbReference>
<keyword evidence="1" id="KW-0489">Methyltransferase</keyword>
<comment type="caution">
    <text evidence="1">The sequence shown here is derived from an EMBL/GenBank/DDBJ whole genome shotgun (WGS) entry which is preliminary data.</text>
</comment>
<dbReference type="PANTHER" id="PTHR43861">
    <property type="entry name" value="TRANS-ACONITATE 2-METHYLTRANSFERASE-RELATED"/>
    <property type="match status" value="1"/>
</dbReference>
<dbReference type="GO" id="GO:0032259">
    <property type="term" value="P:methylation"/>
    <property type="evidence" value="ECO:0007669"/>
    <property type="project" value="UniProtKB-KW"/>
</dbReference>
<dbReference type="SUPFAM" id="SSF53335">
    <property type="entry name" value="S-adenosyl-L-methionine-dependent methyltransferases"/>
    <property type="match status" value="1"/>
</dbReference>
<dbReference type="Gene3D" id="3.40.50.150">
    <property type="entry name" value="Vaccinia Virus protein VP39"/>
    <property type="match status" value="1"/>
</dbReference>
<gene>
    <name evidence="1" type="ORF">GTA51_16090</name>
</gene>
<dbReference type="Pfam" id="PF13489">
    <property type="entry name" value="Methyltransf_23"/>
    <property type="match status" value="1"/>
</dbReference>
<sequence length="286" mass="30014">MSPTCHVCPVCGRLAVPRLVFPAFTVLACPGCRHEFTPELPRSAAETYDPAYFQKAHANWFANPDTDLFATLAAAIARFHGKTARVIDIGCGNGAFLSYLQKQGFTHLAGLDIIAQTLPAPMRYFKTPIEDYAGGETFDAVVSLANVEHLPNPQAALAALARLVTPGALVAVYTVVNHSLLYSAAKVLADCGVPFAAARLYDPHHVSHFSVASLARAAVAAGLTPLALSRRDIPKKAVDLPQGPLRPAVSLAVSAIAAVAAASGAQMLQLALFTNGNAHGSHIDAC</sequence>
<dbReference type="OrthoDB" id="5292242at2"/>
<dbReference type="GO" id="GO:0008168">
    <property type="term" value="F:methyltransferase activity"/>
    <property type="evidence" value="ECO:0007669"/>
    <property type="project" value="UniProtKB-KW"/>
</dbReference>
<dbReference type="CDD" id="cd02440">
    <property type="entry name" value="AdoMet_MTases"/>
    <property type="match status" value="1"/>
</dbReference>
<keyword evidence="1" id="KW-0808">Transferase</keyword>
<organism evidence="1 2">
    <name type="scientific">Solidesulfovibrio aerotolerans</name>
    <dbReference type="NCBI Taxonomy" id="295255"/>
    <lineage>
        <taxon>Bacteria</taxon>
        <taxon>Pseudomonadati</taxon>
        <taxon>Thermodesulfobacteriota</taxon>
        <taxon>Desulfovibrionia</taxon>
        <taxon>Desulfovibrionales</taxon>
        <taxon>Desulfovibrionaceae</taxon>
        <taxon>Solidesulfovibrio</taxon>
    </lineage>
</organism>
<evidence type="ECO:0000313" key="1">
    <source>
        <dbReference type="EMBL" id="MYL84640.1"/>
    </source>
</evidence>
<name>A0A7C9IVA8_9BACT</name>
<accession>A0A7C9IVA8</accession>
<protein>
    <submittedName>
        <fullName evidence="1">Methyltransferase domain-containing protein</fullName>
    </submittedName>
</protein>
<proteinExistence type="predicted"/>
<dbReference type="Proteomes" id="UP000482487">
    <property type="component" value="Unassembled WGS sequence"/>
</dbReference>
<keyword evidence="2" id="KW-1185">Reference proteome</keyword>
<dbReference type="RefSeq" id="WP_160962849.1">
    <property type="nucleotide sequence ID" value="NZ_WVUD01000038.1"/>
</dbReference>
<dbReference type="AlphaFoldDB" id="A0A7C9IVA8"/>
<evidence type="ECO:0000313" key="2">
    <source>
        <dbReference type="Proteomes" id="UP000482487"/>
    </source>
</evidence>
<reference evidence="1 2" key="1">
    <citation type="submission" date="2020-01" db="EMBL/GenBank/DDBJ databases">
        <title>Genome sequence of Desulfovibrio aerotolerans DSM 16695(T).</title>
        <authorList>
            <person name="Karnachuk O."/>
            <person name="Avakyan M."/>
            <person name="Mardanov A."/>
            <person name="Kadnikov V."/>
            <person name="Ravin N."/>
        </authorList>
    </citation>
    <scope>NUCLEOTIDE SEQUENCE [LARGE SCALE GENOMIC DNA]</scope>
    <source>
        <strain evidence="1 2">DSM 16695</strain>
    </source>
</reference>
<dbReference type="InterPro" id="IPR029063">
    <property type="entry name" value="SAM-dependent_MTases_sf"/>
</dbReference>